<dbReference type="AlphaFoldDB" id="A0A2A2K382"/>
<evidence type="ECO:0000256" key="1">
    <source>
        <dbReference type="SAM" id="MobiDB-lite"/>
    </source>
</evidence>
<protein>
    <submittedName>
        <fullName evidence="2">Uncharacterized protein</fullName>
    </submittedName>
</protein>
<dbReference type="EMBL" id="LIAE01009762">
    <property type="protein sequence ID" value="PAV68427.1"/>
    <property type="molecule type" value="Genomic_DNA"/>
</dbReference>
<organism evidence="2 3">
    <name type="scientific">Diploscapter pachys</name>
    <dbReference type="NCBI Taxonomy" id="2018661"/>
    <lineage>
        <taxon>Eukaryota</taxon>
        <taxon>Metazoa</taxon>
        <taxon>Ecdysozoa</taxon>
        <taxon>Nematoda</taxon>
        <taxon>Chromadorea</taxon>
        <taxon>Rhabditida</taxon>
        <taxon>Rhabditina</taxon>
        <taxon>Rhabditomorpha</taxon>
        <taxon>Rhabditoidea</taxon>
        <taxon>Rhabditidae</taxon>
        <taxon>Diploscapter</taxon>
    </lineage>
</organism>
<dbReference type="Proteomes" id="UP000218231">
    <property type="component" value="Unassembled WGS sequence"/>
</dbReference>
<feature type="region of interest" description="Disordered" evidence="1">
    <location>
        <begin position="1"/>
        <end position="24"/>
    </location>
</feature>
<evidence type="ECO:0000313" key="2">
    <source>
        <dbReference type="EMBL" id="PAV68427.1"/>
    </source>
</evidence>
<feature type="compositionally biased region" description="Basic and acidic residues" evidence="1">
    <location>
        <begin position="1"/>
        <end position="21"/>
    </location>
</feature>
<sequence>MKRRMERNEEGNDVQRIEPDNRMNQPLANAQDWQQWLMLFREGNNRMQEQHNTQNYLGNLLQRINYCCDECIVRFIELYSDMTTRRQTDEDQRKPTQRLLPSIRLLISESSSSEEGTEIANLTGRFEESQRTLNTQLQVLSTSFESFQRAIVNMNLPVESNGVLVTDIITQFIGHIRNLQDHTSMQSNIKVDEVQEIKEQMRKLTVNLENIEFGAAQQQEVRKNILEEKIYLKRDYHTVI</sequence>
<keyword evidence="3" id="KW-1185">Reference proteome</keyword>
<accession>A0A2A2K382</accession>
<name>A0A2A2K382_9BILA</name>
<evidence type="ECO:0000313" key="3">
    <source>
        <dbReference type="Proteomes" id="UP000218231"/>
    </source>
</evidence>
<comment type="caution">
    <text evidence="2">The sequence shown here is derived from an EMBL/GenBank/DDBJ whole genome shotgun (WGS) entry which is preliminary data.</text>
</comment>
<reference evidence="2 3" key="1">
    <citation type="journal article" date="2017" name="Curr. Biol.">
        <title>Genome architecture and evolution of a unichromosomal asexual nematode.</title>
        <authorList>
            <person name="Fradin H."/>
            <person name="Zegar C."/>
            <person name="Gutwein M."/>
            <person name="Lucas J."/>
            <person name="Kovtun M."/>
            <person name="Corcoran D."/>
            <person name="Baugh L.R."/>
            <person name="Kiontke K."/>
            <person name="Gunsalus K."/>
            <person name="Fitch D.H."/>
            <person name="Piano F."/>
        </authorList>
    </citation>
    <scope>NUCLEOTIDE SEQUENCE [LARGE SCALE GENOMIC DNA]</scope>
    <source>
        <strain evidence="2">PF1309</strain>
    </source>
</reference>
<gene>
    <name evidence="2" type="ORF">WR25_09766</name>
</gene>
<proteinExistence type="predicted"/>